<dbReference type="NCBIfam" id="TIGR00239">
    <property type="entry name" value="2oxo_dh_E1"/>
    <property type="match status" value="1"/>
</dbReference>
<evidence type="ECO:0000313" key="8">
    <source>
        <dbReference type="EMBL" id="WPU63319.1"/>
    </source>
</evidence>
<name>A0AAX4HJC7_9BACT</name>
<organism evidence="8 9">
    <name type="scientific">Peredibacter starrii</name>
    <dbReference type="NCBI Taxonomy" id="28202"/>
    <lineage>
        <taxon>Bacteria</taxon>
        <taxon>Pseudomonadati</taxon>
        <taxon>Bdellovibrionota</taxon>
        <taxon>Bacteriovoracia</taxon>
        <taxon>Bacteriovoracales</taxon>
        <taxon>Bacteriovoracaceae</taxon>
        <taxon>Peredibacter</taxon>
    </lineage>
</organism>
<evidence type="ECO:0000256" key="2">
    <source>
        <dbReference type="ARBA" id="ARBA00003906"/>
    </source>
</evidence>
<keyword evidence="6" id="KW-0786">Thiamine pyrophosphate</keyword>
<dbReference type="Pfam" id="PF00676">
    <property type="entry name" value="E1_dh"/>
    <property type="match status" value="1"/>
</dbReference>
<dbReference type="InterPro" id="IPR032106">
    <property type="entry name" value="2-oxogl_dehyd_N"/>
</dbReference>
<dbReference type="PANTHER" id="PTHR23152">
    <property type="entry name" value="2-OXOGLUTARATE DEHYDROGENASE"/>
    <property type="match status" value="1"/>
</dbReference>
<dbReference type="InterPro" id="IPR005475">
    <property type="entry name" value="Transketolase-like_Pyr-bd"/>
</dbReference>
<dbReference type="Pfam" id="PF16870">
    <property type="entry name" value="OxoGdeHyase_C"/>
    <property type="match status" value="1"/>
</dbReference>
<dbReference type="InterPro" id="IPR042179">
    <property type="entry name" value="KGD_C_sf"/>
</dbReference>
<dbReference type="GO" id="GO:0030976">
    <property type="term" value="F:thiamine pyrophosphate binding"/>
    <property type="evidence" value="ECO:0007669"/>
    <property type="project" value="InterPro"/>
</dbReference>
<accession>A0AAX4HJC7</accession>
<dbReference type="GO" id="GO:0004591">
    <property type="term" value="F:oxoglutarate dehydrogenase (succinyl-transferring) activity"/>
    <property type="evidence" value="ECO:0007669"/>
    <property type="project" value="UniProtKB-EC"/>
</dbReference>
<evidence type="ECO:0000259" key="7">
    <source>
        <dbReference type="SMART" id="SM00861"/>
    </source>
</evidence>
<dbReference type="InterPro" id="IPR001017">
    <property type="entry name" value="DH_E1"/>
</dbReference>
<comment type="similarity">
    <text evidence="3">Belongs to the alpha-ketoglutarate dehydrogenase family.</text>
</comment>
<dbReference type="Gene3D" id="3.40.50.11610">
    <property type="entry name" value="Multifunctional 2-oxoglutarate metabolism enzyme, C-terminal domain"/>
    <property type="match status" value="1"/>
</dbReference>
<dbReference type="NCBIfam" id="NF008907">
    <property type="entry name" value="PRK12270.1"/>
    <property type="match status" value="1"/>
</dbReference>
<dbReference type="Pfam" id="PF16078">
    <property type="entry name" value="2-oxogl_dehyd_N"/>
    <property type="match status" value="1"/>
</dbReference>
<dbReference type="Proteomes" id="UP001324634">
    <property type="component" value="Chromosome"/>
</dbReference>
<dbReference type="KEGG" id="psti:SOO65_11545"/>
<dbReference type="GO" id="GO:0005829">
    <property type="term" value="C:cytosol"/>
    <property type="evidence" value="ECO:0007669"/>
    <property type="project" value="TreeGrafter"/>
</dbReference>
<dbReference type="InterPro" id="IPR029061">
    <property type="entry name" value="THDP-binding"/>
</dbReference>
<protein>
    <recommendedName>
        <fullName evidence="4">oxoglutarate dehydrogenase (succinyl-transferring)</fullName>
        <ecNumber evidence="4">1.2.4.2</ecNumber>
    </recommendedName>
</protein>
<comment type="function">
    <text evidence="2">E1 component of the 2-oxoglutarate dehydrogenase (OGDH) complex which catalyzes the decarboxylation of 2-oxoglutarate, the first step in the conversion of 2-oxoglutarate to succinyl-CoA and CO(2).</text>
</comment>
<dbReference type="Gene3D" id="3.40.50.12470">
    <property type="match status" value="1"/>
</dbReference>
<dbReference type="PANTHER" id="PTHR23152:SF4">
    <property type="entry name" value="2-OXOADIPATE DEHYDROGENASE COMPLEX COMPONENT E1"/>
    <property type="match status" value="1"/>
</dbReference>
<dbReference type="Pfam" id="PF02779">
    <property type="entry name" value="Transket_pyr"/>
    <property type="match status" value="1"/>
</dbReference>
<dbReference type="GO" id="GO:0045252">
    <property type="term" value="C:oxoglutarate dehydrogenase complex"/>
    <property type="evidence" value="ECO:0007669"/>
    <property type="project" value="TreeGrafter"/>
</dbReference>
<dbReference type="Gene3D" id="3.40.50.970">
    <property type="match status" value="1"/>
</dbReference>
<comment type="cofactor">
    <cofactor evidence="1">
        <name>thiamine diphosphate</name>
        <dbReference type="ChEBI" id="CHEBI:58937"/>
    </cofactor>
</comment>
<evidence type="ECO:0000256" key="1">
    <source>
        <dbReference type="ARBA" id="ARBA00001964"/>
    </source>
</evidence>
<keyword evidence="5 8" id="KW-0560">Oxidoreductase</keyword>
<dbReference type="CDD" id="cd02016">
    <property type="entry name" value="TPP_E1_OGDC_like"/>
    <property type="match status" value="1"/>
</dbReference>
<gene>
    <name evidence="8" type="ORF">SOO65_11545</name>
</gene>
<dbReference type="EMBL" id="CP139487">
    <property type="protein sequence ID" value="WPU63319.1"/>
    <property type="molecule type" value="Genomic_DNA"/>
</dbReference>
<dbReference type="RefSeq" id="WP_321389816.1">
    <property type="nucleotide sequence ID" value="NZ_CP139487.1"/>
</dbReference>
<reference evidence="8 9" key="1">
    <citation type="submission" date="2023-11" db="EMBL/GenBank/DDBJ databases">
        <title>Peredibacter starrii A3.12.</title>
        <authorList>
            <person name="Mitchell R.J."/>
        </authorList>
    </citation>
    <scope>NUCLEOTIDE SEQUENCE [LARGE SCALE GENOMIC DNA]</scope>
    <source>
        <strain evidence="8 9">A3.12</strain>
    </source>
</reference>
<dbReference type="SUPFAM" id="SSF52518">
    <property type="entry name" value="Thiamin diphosphate-binding fold (THDP-binding)"/>
    <property type="match status" value="2"/>
</dbReference>
<evidence type="ECO:0000256" key="5">
    <source>
        <dbReference type="ARBA" id="ARBA00023002"/>
    </source>
</evidence>
<dbReference type="InterPro" id="IPR011603">
    <property type="entry name" value="2oxoglutarate_DH_E1"/>
</dbReference>
<dbReference type="AlphaFoldDB" id="A0AAX4HJC7"/>
<dbReference type="SMART" id="SM00861">
    <property type="entry name" value="Transket_pyr"/>
    <property type="match status" value="1"/>
</dbReference>
<keyword evidence="9" id="KW-1185">Reference proteome</keyword>
<evidence type="ECO:0000313" key="9">
    <source>
        <dbReference type="Proteomes" id="UP001324634"/>
    </source>
</evidence>
<dbReference type="GO" id="GO:0006099">
    <property type="term" value="P:tricarboxylic acid cycle"/>
    <property type="evidence" value="ECO:0007669"/>
    <property type="project" value="TreeGrafter"/>
</dbReference>
<dbReference type="InterPro" id="IPR031717">
    <property type="entry name" value="ODO-1/KGD_C"/>
</dbReference>
<dbReference type="NCBIfam" id="NF006914">
    <property type="entry name" value="PRK09404.1"/>
    <property type="match status" value="1"/>
</dbReference>
<evidence type="ECO:0000256" key="3">
    <source>
        <dbReference type="ARBA" id="ARBA00006936"/>
    </source>
</evidence>
<proteinExistence type="inferred from homology"/>
<evidence type="ECO:0000256" key="6">
    <source>
        <dbReference type="ARBA" id="ARBA00023052"/>
    </source>
</evidence>
<dbReference type="PIRSF" id="PIRSF000157">
    <property type="entry name" value="Oxoglu_dh_E1"/>
    <property type="match status" value="1"/>
</dbReference>
<sequence length="915" mass="103754">MTVSNDYSYVSSSDNAFIDSLYTDFKKNPDSVDSSWRQFFRGVEFGLNRPAEGQEAGGAVVGNLGKEFKVYRLIDAYRSRGHLISTTNPIRERMNRFPRLELEDHGLTSADLEETFGIGEVVGLKNAKLKDIIGHLRNIYCSTIGVEYMHSNDTEIREWFQKKFENQAADRNFGIDKKKRILTKLNEAVAFENFLHTKYVGQKRFSLEGGENTIPALDAIINKSATHGVEEVVIGMAHRGRLNVLANVMGKTYEYIFNEFEGQATPDLTMGDGDVKYHMGYASQVTTTGGQKVYLKLMPNPSHLEAVSAVVLGYSRAQGDTLYKEDPNKILPIIIHGDAAVAGQGICYETVQMSALKGYNVGGAVHFVINNQVGFTTDFDDARSSIYSTSVARVLETPVIHVNGDDAEAVVYAVELASEFRAKFHKDIFVDMVCYRKHGHNESDEPRFTQPKFYALISKHANPREVYKDKLIEGKQIEAQLAVTMEEQFKNLLQERFNMVKQKPLPYLYQKPEEQWKAFRRSTPKDFDYSPKTAITLDTMEKVLKGLTSLPANFKPIQKIDKLLEERSKRFADDQLDWALAEHMAYGSLLLEGINVRMSGQDCIRGTFSHRHAGVVDENSNTRHIFLQNFAEKQGKYKIYNSLLSEYAVLGFEYGYSLGSPQSLAIWEAQFGDFANGAQTIIDQFISSGESKWQRQSGVVMMLPHGYEGQGPEHSNARPERFLQLAAEWNMVVANLTTPANIFHALRRQVKWDFRKPLVIFTPKSLLRHPDCVSPKKDLMEGSFQEIIDDADVNAKDVKRLIMCTGKVFYDLKAKQQKDKRKDVAIVRLEQLYPMPEEQSWKLLEKYKNAEKVWVQEEPKNMGAFTFLRRYVQFDDFKLIARKSSASPATGYASVHAQEQAKIVNGAFADKIESV</sequence>
<dbReference type="EC" id="1.2.4.2" evidence="4"/>
<evidence type="ECO:0000256" key="4">
    <source>
        <dbReference type="ARBA" id="ARBA00012280"/>
    </source>
</evidence>
<dbReference type="Gene3D" id="1.10.287.1150">
    <property type="entry name" value="TPP helical domain"/>
    <property type="match status" value="1"/>
</dbReference>
<feature type="domain" description="Transketolase-like pyrimidine-binding" evidence="7">
    <location>
        <begin position="576"/>
        <end position="769"/>
    </location>
</feature>